<name>A0AAV7SFE9_PLEWA</name>
<feature type="domain" description="Pyrin" evidence="1">
    <location>
        <begin position="1"/>
        <end position="85"/>
    </location>
</feature>
<reference evidence="2" key="1">
    <citation type="journal article" date="2022" name="bioRxiv">
        <title>Sequencing and chromosome-scale assembly of the giantPleurodeles waltlgenome.</title>
        <authorList>
            <person name="Brown T."/>
            <person name="Elewa A."/>
            <person name="Iarovenko S."/>
            <person name="Subramanian E."/>
            <person name="Araus A.J."/>
            <person name="Petzold A."/>
            <person name="Susuki M."/>
            <person name="Suzuki K.-i.T."/>
            <person name="Hayashi T."/>
            <person name="Toyoda A."/>
            <person name="Oliveira C."/>
            <person name="Osipova E."/>
            <person name="Leigh N.D."/>
            <person name="Simon A."/>
            <person name="Yun M.H."/>
        </authorList>
    </citation>
    <scope>NUCLEOTIDE SEQUENCE</scope>
    <source>
        <strain evidence="2">20211129_DDA</strain>
        <tissue evidence="2">Liver</tissue>
    </source>
</reference>
<evidence type="ECO:0000313" key="3">
    <source>
        <dbReference type="Proteomes" id="UP001066276"/>
    </source>
</evidence>
<dbReference type="SUPFAM" id="SSF56973">
    <property type="entry name" value="Aerolisin/ETX pore-forming domain"/>
    <property type="match status" value="1"/>
</dbReference>
<organism evidence="2 3">
    <name type="scientific">Pleurodeles waltl</name>
    <name type="common">Iberian ribbed newt</name>
    <dbReference type="NCBI Taxonomy" id="8319"/>
    <lineage>
        <taxon>Eukaryota</taxon>
        <taxon>Metazoa</taxon>
        <taxon>Chordata</taxon>
        <taxon>Craniata</taxon>
        <taxon>Vertebrata</taxon>
        <taxon>Euteleostomi</taxon>
        <taxon>Amphibia</taxon>
        <taxon>Batrachia</taxon>
        <taxon>Caudata</taxon>
        <taxon>Salamandroidea</taxon>
        <taxon>Salamandridae</taxon>
        <taxon>Pleurodelinae</taxon>
        <taxon>Pleurodeles</taxon>
    </lineage>
</organism>
<gene>
    <name evidence="2" type="ORF">NDU88_002788</name>
</gene>
<keyword evidence="3" id="KW-1185">Reference proteome</keyword>
<dbReference type="PANTHER" id="PTHR31649:SF1">
    <property type="entry name" value="FARNESOIC ACID O-METHYL TRANSFERASE DOMAIN-CONTAINING PROTEIN"/>
    <property type="match status" value="1"/>
</dbReference>
<dbReference type="PANTHER" id="PTHR31649">
    <property type="entry name" value="AGAP009604-PA"/>
    <property type="match status" value="1"/>
</dbReference>
<dbReference type="PROSITE" id="PS50824">
    <property type="entry name" value="DAPIN"/>
    <property type="match status" value="1"/>
</dbReference>
<dbReference type="Gene3D" id="2.170.15.10">
    <property type="entry name" value="Proaerolysin, chain A, domain 3"/>
    <property type="match status" value="1"/>
</dbReference>
<dbReference type="InterPro" id="IPR006616">
    <property type="entry name" value="DM9_repeat"/>
</dbReference>
<dbReference type="Gene3D" id="1.10.533.10">
    <property type="entry name" value="Death Domain, Fas"/>
    <property type="match status" value="1"/>
</dbReference>
<evidence type="ECO:0000313" key="2">
    <source>
        <dbReference type="EMBL" id="KAJ1162320.1"/>
    </source>
</evidence>
<dbReference type="Pfam" id="PF11901">
    <property type="entry name" value="DM9"/>
    <property type="match status" value="1"/>
</dbReference>
<dbReference type="Pfam" id="PF02758">
    <property type="entry name" value="PYRIN"/>
    <property type="match status" value="1"/>
</dbReference>
<protein>
    <recommendedName>
        <fullName evidence="1">Pyrin domain-containing protein</fullName>
    </recommendedName>
</protein>
<comment type="caution">
    <text evidence="2">The sequence shown here is derived from an EMBL/GenBank/DDBJ whole genome shotgun (WGS) entry which is preliminary data.</text>
</comment>
<evidence type="ECO:0000259" key="1">
    <source>
        <dbReference type="PROSITE" id="PS50824"/>
    </source>
</evidence>
<dbReference type="SMART" id="SM01289">
    <property type="entry name" value="PYRIN"/>
    <property type="match status" value="1"/>
</dbReference>
<accession>A0AAV7SFE9</accession>
<proteinExistence type="predicted"/>
<dbReference type="EMBL" id="JANPWB010000008">
    <property type="protein sequence ID" value="KAJ1162320.1"/>
    <property type="molecule type" value="Genomic_DNA"/>
</dbReference>
<dbReference type="AlphaFoldDB" id="A0AAV7SFE9"/>
<dbReference type="SUPFAM" id="SSF47986">
    <property type="entry name" value="DEATH domain"/>
    <property type="match status" value="1"/>
</dbReference>
<dbReference type="Proteomes" id="UP001066276">
    <property type="component" value="Chromosome 4_2"/>
</dbReference>
<sequence length="470" mass="53212">MAVRDLIYNKLANLKTQDLDHFKMRLSDDPHKLPRGTTEGLDSFKLADKMIHHYTPSKALEVAIDVLKKMNQRQLAEELRNESQTVTSAILPEGIGSTKETKGPEKTDIWCDLTLLAAQLCDVLTTSPDVASGEHSSSQLAKTAESTDGQILFNDCRNLKWLDWNGKIPDGAVSIQNNTFSRRDYVSLGVTIGYYTPSKGPYCFFSMSDKEHQTPVFKILVNESNFERLEWKADSWGSVPNNAIRCNPAVDTFVGRNKYGLGKVVSKFKAFFLPCDGKEYCYKRYEVLTVCRDYNTESISNVQYQMKEGTVEYQPFTILGESIMENRSGQEVKRTATFKKEITYQHHWYTDRGVKAGVSLHFRAQFPLKTASEKRDIVFDESFQGLERLSLKTTQAKMFDEKIEVSVPPNHVCELVLQARKITASIPYQATLCRTYLDGEIRSTTIQGVYTATGYDGVEILVKACHLISE</sequence>
<dbReference type="InterPro" id="IPR011029">
    <property type="entry name" value="DEATH-like_dom_sf"/>
</dbReference>
<dbReference type="InterPro" id="IPR004020">
    <property type="entry name" value="DAPIN"/>
</dbReference>